<name>I3U822_ADVKW</name>
<evidence type="ECO:0000256" key="1">
    <source>
        <dbReference type="ARBA" id="ARBA00023002"/>
    </source>
</evidence>
<organism evidence="3 4">
    <name type="scientific">Advenella kashmirensis (strain DSM 17095 / LMG 22695 / WT001)</name>
    <name type="common">Tetrathiobacter kashmirensis</name>
    <dbReference type="NCBI Taxonomy" id="1036672"/>
    <lineage>
        <taxon>Bacteria</taxon>
        <taxon>Pseudomonadati</taxon>
        <taxon>Pseudomonadota</taxon>
        <taxon>Betaproteobacteria</taxon>
        <taxon>Burkholderiales</taxon>
        <taxon>Alcaligenaceae</taxon>
    </lineage>
</organism>
<evidence type="ECO:0000313" key="3">
    <source>
        <dbReference type="EMBL" id="AFK61160.1"/>
    </source>
</evidence>
<feature type="compositionally biased region" description="Polar residues" evidence="2">
    <location>
        <begin position="121"/>
        <end position="144"/>
    </location>
</feature>
<sequence length="190" mass="20544">MDTINRSNPEYVTQTVLQLVQRARTAQSLFSTFDQQRIDQAVLAVGWAIMEPERNRQLAEQAVADTGLGNVPDKIRKNHRKTLGLLRDLDGVKSTGVIRQDPASGITEIARAVGVVAAITPSTNPAQRQPIKSSMPSNAATPSSLPRRPKGPAPAGCCCNSFMTNLTVSAYRGTWCKCCPSPSARPRPPH</sequence>
<reference evidence="3 4" key="1">
    <citation type="journal article" date="2011" name="J. Bacteriol.">
        <title>Whole-genome shotgun sequencing of the sulfur-oxidizing chemoautotroph Tetrathiobacter kashmirensis.</title>
        <authorList>
            <person name="Ghosh W."/>
            <person name="George A."/>
            <person name="Agarwal A."/>
            <person name="Raj P."/>
            <person name="Alam M."/>
            <person name="Pyne P."/>
            <person name="Das Gupta S.K."/>
        </authorList>
    </citation>
    <scope>NUCLEOTIDE SEQUENCE [LARGE SCALE GENOMIC DNA]</scope>
    <source>
        <strain evidence="3 4">WT001</strain>
    </source>
</reference>
<dbReference type="Gene3D" id="3.40.605.10">
    <property type="entry name" value="Aldehyde Dehydrogenase, Chain A, domain 1"/>
    <property type="match status" value="1"/>
</dbReference>
<protein>
    <submittedName>
        <fullName evidence="3">Succinate-semialdehyde dehydrogenase (NAD(P)(+))</fullName>
    </submittedName>
</protein>
<dbReference type="HOGENOM" id="CLU_1425238_0_0_4"/>
<dbReference type="InterPro" id="IPR016162">
    <property type="entry name" value="Ald_DH_N"/>
</dbReference>
<reference evidence="4" key="2">
    <citation type="journal article" date="2013" name="PLoS ONE">
        <title>Genome implosion elicits host-confinement in Alcaligenaceae: evidence from the comparative genomics of Tetrathiobacter kashmirensis, a pathogen in the making.</title>
        <authorList>
            <person name="Ghosh W."/>
            <person name="Alam M."/>
            <person name="Roy C."/>
            <person name="Pyne P."/>
            <person name="George A."/>
            <person name="Chakraborty R."/>
            <person name="Majumder S."/>
            <person name="Agarwal A."/>
            <person name="Chakraborty S."/>
            <person name="Majumdar S."/>
            <person name="Gupta S.K."/>
        </authorList>
    </citation>
    <scope>NUCLEOTIDE SEQUENCE [LARGE SCALE GENOMIC DNA]</scope>
    <source>
        <strain evidence="4">WT001</strain>
    </source>
</reference>
<dbReference type="KEGG" id="aka:TKWG_02690"/>
<feature type="region of interest" description="Disordered" evidence="2">
    <location>
        <begin position="121"/>
        <end position="150"/>
    </location>
</feature>
<keyword evidence="1" id="KW-0560">Oxidoreductase</keyword>
<dbReference type="AlphaFoldDB" id="I3U822"/>
<dbReference type="GO" id="GO:0016491">
    <property type="term" value="F:oxidoreductase activity"/>
    <property type="evidence" value="ECO:0007669"/>
    <property type="project" value="UniProtKB-KW"/>
</dbReference>
<dbReference type="STRING" id="1036672.TKWG_02690"/>
<keyword evidence="4" id="KW-1185">Reference proteome</keyword>
<accession>I3U822</accession>
<dbReference type="SUPFAM" id="SSF53720">
    <property type="entry name" value="ALDH-like"/>
    <property type="match status" value="1"/>
</dbReference>
<proteinExistence type="predicted"/>
<evidence type="ECO:0000313" key="4">
    <source>
        <dbReference type="Proteomes" id="UP000005267"/>
    </source>
</evidence>
<gene>
    <name evidence="3" type="ordered locus">TKWG_02690</name>
</gene>
<dbReference type="InterPro" id="IPR016161">
    <property type="entry name" value="Ald_DH/histidinol_DH"/>
</dbReference>
<evidence type="ECO:0000256" key="2">
    <source>
        <dbReference type="SAM" id="MobiDB-lite"/>
    </source>
</evidence>
<dbReference type="Proteomes" id="UP000005267">
    <property type="component" value="Chromosome"/>
</dbReference>
<dbReference type="EMBL" id="CP003555">
    <property type="protein sequence ID" value="AFK61160.1"/>
    <property type="molecule type" value="Genomic_DNA"/>
</dbReference>